<evidence type="ECO:0000313" key="5">
    <source>
        <dbReference type="EMBL" id="MBD3327224.1"/>
    </source>
</evidence>
<evidence type="ECO:0000259" key="4">
    <source>
        <dbReference type="SMART" id="SM00895"/>
    </source>
</evidence>
<dbReference type="Pfam" id="PF07729">
    <property type="entry name" value="FCD"/>
    <property type="match status" value="1"/>
</dbReference>
<dbReference type="PANTHER" id="PTHR43537">
    <property type="entry name" value="TRANSCRIPTIONAL REGULATOR, GNTR FAMILY"/>
    <property type="match status" value="1"/>
</dbReference>
<sequence>MILSGELQQGERILLDEMSSRLNLSITPIREALNKLAQEDLIVITPRTSYEVISLSADDINDILELRLLLETFALQTAEENLFRFPVQSFRELFRQTFTVENYRDFIEADVKFHRTLIASSKNKKLRKLYSYIHNLIRILLVPAAQVESRIDVSLKEHLAILDAIEAQDLPLTLERLTLHIKNVESILFQIYHEDAHRSFHDPISPPLLRS</sequence>
<dbReference type="SUPFAM" id="SSF48008">
    <property type="entry name" value="GntR ligand-binding domain-like"/>
    <property type="match status" value="1"/>
</dbReference>
<dbReference type="InterPro" id="IPR011711">
    <property type="entry name" value="GntR_C"/>
</dbReference>
<evidence type="ECO:0000313" key="6">
    <source>
        <dbReference type="Proteomes" id="UP000649604"/>
    </source>
</evidence>
<dbReference type="InterPro" id="IPR008920">
    <property type="entry name" value="TF_FadR/GntR_C"/>
</dbReference>
<dbReference type="AlphaFoldDB" id="A0A9D5Q7U0"/>
<dbReference type="SUPFAM" id="SSF46785">
    <property type="entry name" value="Winged helix' DNA-binding domain"/>
    <property type="match status" value="1"/>
</dbReference>
<dbReference type="Gene3D" id="1.10.10.10">
    <property type="entry name" value="Winged helix-like DNA-binding domain superfamily/Winged helix DNA-binding domain"/>
    <property type="match status" value="1"/>
</dbReference>
<dbReference type="PANTHER" id="PTHR43537:SF24">
    <property type="entry name" value="GLUCONATE OPERON TRANSCRIPTIONAL REPRESSOR"/>
    <property type="match status" value="1"/>
</dbReference>
<dbReference type="InterPro" id="IPR036390">
    <property type="entry name" value="WH_DNA-bd_sf"/>
</dbReference>
<dbReference type="InterPro" id="IPR000524">
    <property type="entry name" value="Tscrpt_reg_HTH_GntR"/>
</dbReference>
<protein>
    <submittedName>
        <fullName evidence="5">FCD domain-containing protein</fullName>
    </submittedName>
</protein>
<dbReference type="Proteomes" id="UP000649604">
    <property type="component" value="Unassembled WGS sequence"/>
</dbReference>
<keyword evidence="2" id="KW-0238">DNA-binding</keyword>
<reference evidence="5" key="1">
    <citation type="submission" date="2019-11" db="EMBL/GenBank/DDBJ databases">
        <title>Microbial mats filling the niche in hypersaline microbial mats.</title>
        <authorList>
            <person name="Wong H.L."/>
            <person name="Macleod F.I."/>
            <person name="White R.A. III"/>
            <person name="Burns B.P."/>
        </authorList>
    </citation>
    <scope>NUCLEOTIDE SEQUENCE</scope>
    <source>
        <strain evidence="5">Rbin_158</strain>
    </source>
</reference>
<name>A0A9D5Q7U0_9BACT</name>
<proteinExistence type="predicted"/>
<evidence type="ECO:0000256" key="3">
    <source>
        <dbReference type="ARBA" id="ARBA00023163"/>
    </source>
</evidence>
<evidence type="ECO:0000256" key="1">
    <source>
        <dbReference type="ARBA" id="ARBA00023015"/>
    </source>
</evidence>
<dbReference type="InterPro" id="IPR036388">
    <property type="entry name" value="WH-like_DNA-bd_sf"/>
</dbReference>
<accession>A0A9D5Q7U0</accession>
<dbReference type="SMART" id="SM00895">
    <property type="entry name" value="FCD"/>
    <property type="match status" value="1"/>
</dbReference>
<dbReference type="EMBL" id="WJJP01000708">
    <property type="protein sequence ID" value="MBD3327224.1"/>
    <property type="molecule type" value="Genomic_DNA"/>
</dbReference>
<dbReference type="GO" id="GO:0003700">
    <property type="term" value="F:DNA-binding transcription factor activity"/>
    <property type="evidence" value="ECO:0007669"/>
    <property type="project" value="InterPro"/>
</dbReference>
<organism evidence="5 6">
    <name type="scientific">candidate division KSB3 bacterium</name>
    <dbReference type="NCBI Taxonomy" id="2044937"/>
    <lineage>
        <taxon>Bacteria</taxon>
        <taxon>candidate division KSB3</taxon>
    </lineage>
</organism>
<dbReference type="Gene3D" id="1.20.120.530">
    <property type="entry name" value="GntR ligand-binding domain-like"/>
    <property type="match status" value="1"/>
</dbReference>
<evidence type="ECO:0000256" key="2">
    <source>
        <dbReference type="ARBA" id="ARBA00023125"/>
    </source>
</evidence>
<comment type="caution">
    <text evidence="5">The sequence shown here is derived from an EMBL/GenBank/DDBJ whole genome shotgun (WGS) entry which is preliminary data.</text>
</comment>
<feature type="domain" description="GntR C-terminal" evidence="4">
    <location>
        <begin position="62"/>
        <end position="183"/>
    </location>
</feature>
<keyword evidence="1" id="KW-0805">Transcription regulation</keyword>
<dbReference type="GO" id="GO:0003677">
    <property type="term" value="F:DNA binding"/>
    <property type="evidence" value="ECO:0007669"/>
    <property type="project" value="UniProtKB-KW"/>
</dbReference>
<keyword evidence="3" id="KW-0804">Transcription</keyword>
<gene>
    <name evidence="5" type="ORF">GF339_21740</name>
</gene>
<dbReference type="Pfam" id="PF00392">
    <property type="entry name" value="GntR"/>
    <property type="match status" value="1"/>
</dbReference>